<name>A0AAW6ZIY8_9ACTO</name>
<dbReference type="AlphaFoldDB" id="A0AAW6ZIY8"/>
<accession>A0AAW6ZIY8</accession>
<proteinExistence type="predicted"/>
<evidence type="ECO:0000313" key="2">
    <source>
        <dbReference type="Proteomes" id="UP001225576"/>
    </source>
</evidence>
<gene>
    <name evidence="1" type="ORF">QP858_07965</name>
</gene>
<protein>
    <submittedName>
        <fullName evidence="1">Uncharacterized protein</fullName>
    </submittedName>
</protein>
<evidence type="ECO:0000313" key="1">
    <source>
        <dbReference type="EMBL" id="MDK8602389.1"/>
    </source>
</evidence>
<sequence length="92" mass="10106">MTATDRDPATIAREVLDMAHEDDTITVCTIPDNKAAALARAVIRLADLADDLDEDAVYVRNAFNGIEGRRRAEERRSAAARIRTALNGETHD</sequence>
<reference evidence="1" key="1">
    <citation type="submission" date="2023-05" db="EMBL/GenBank/DDBJ databases">
        <title>Genomic Catalog of Human Bladder Bacteria.</title>
        <authorList>
            <person name="Du J."/>
        </authorList>
    </citation>
    <scope>NUCLEOTIDE SEQUENCE</scope>
    <source>
        <strain evidence="1">UMB1304A</strain>
    </source>
</reference>
<dbReference type="Proteomes" id="UP001225576">
    <property type="component" value="Unassembled WGS sequence"/>
</dbReference>
<comment type="caution">
    <text evidence="1">The sequence shown here is derived from an EMBL/GenBank/DDBJ whole genome shotgun (WGS) entry which is preliminary data.</text>
</comment>
<dbReference type="EMBL" id="JASPDQ010000020">
    <property type="protein sequence ID" value="MDK8602389.1"/>
    <property type="molecule type" value="Genomic_DNA"/>
</dbReference>
<organism evidence="1 2">
    <name type="scientific">Trueperella bernardiae</name>
    <dbReference type="NCBI Taxonomy" id="59561"/>
    <lineage>
        <taxon>Bacteria</taxon>
        <taxon>Bacillati</taxon>
        <taxon>Actinomycetota</taxon>
        <taxon>Actinomycetes</taxon>
        <taxon>Actinomycetales</taxon>
        <taxon>Actinomycetaceae</taxon>
        <taxon>Trueperella</taxon>
    </lineage>
</organism>
<dbReference type="RefSeq" id="WP_285170786.1">
    <property type="nucleotide sequence ID" value="NZ_JASPDQ010000020.1"/>
</dbReference>